<accession>U1PGP0</accession>
<dbReference type="STRING" id="1238424.J07HQW1_01330"/>
<gene>
    <name evidence="1" type="ORF">J07HQW1_01330</name>
</gene>
<evidence type="ECO:0000313" key="2">
    <source>
        <dbReference type="Proteomes" id="UP000030649"/>
    </source>
</evidence>
<dbReference type="Proteomes" id="UP000030649">
    <property type="component" value="Unassembled WGS sequence"/>
</dbReference>
<sequence length="84" mass="9225">MRILNSVSLSCLFPGIPDALPNGVNYVDEWSAGQFARDLTVSITPLRSLLFALQSMVTISRRKLSSESGIATITHRQSILPHID</sequence>
<protein>
    <submittedName>
        <fullName evidence="1">Uncharacterized protein</fullName>
    </submittedName>
</protein>
<reference evidence="1 2" key="1">
    <citation type="journal article" date="2013" name="PLoS ONE">
        <title>Assembly-driven community genomics of a hypersaline microbial ecosystem.</title>
        <authorList>
            <person name="Podell S."/>
            <person name="Ugalde J.A."/>
            <person name="Narasingarao P."/>
            <person name="Banfield J.F."/>
            <person name="Heidelberg K.B."/>
            <person name="Allen E.E."/>
        </authorList>
    </citation>
    <scope>NUCLEOTIDE SEQUENCE [LARGE SCALE GENOMIC DNA]</scope>
    <source>
        <strain evidence="2">J07HQW1</strain>
    </source>
</reference>
<proteinExistence type="predicted"/>
<dbReference type="EMBL" id="KE356560">
    <property type="protein sequence ID" value="ERG91296.1"/>
    <property type="molecule type" value="Genomic_DNA"/>
</dbReference>
<name>U1PGP0_9EURY</name>
<organism evidence="1 2">
    <name type="scientific">Haloquadratum walsbyi J07HQW1</name>
    <dbReference type="NCBI Taxonomy" id="1238424"/>
    <lineage>
        <taxon>Archaea</taxon>
        <taxon>Methanobacteriati</taxon>
        <taxon>Methanobacteriota</taxon>
        <taxon>Stenosarchaea group</taxon>
        <taxon>Halobacteria</taxon>
        <taxon>Halobacteriales</taxon>
        <taxon>Haloferacaceae</taxon>
        <taxon>Haloquadratum</taxon>
    </lineage>
</organism>
<evidence type="ECO:0000313" key="1">
    <source>
        <dbReference type="EMBL" id="ERG91296.1"/>
    </source>
</evidence>
<dbReference type="AlphaFoldDB" id="U1PGP0"/>
<dbReference type="HOGENOM" id="CLU_2519690_0_0_2"/>